<dbReference type="GO" id="GO:0005524">
    <property type="term" value="F:ATP binding"/>
    <property type="evidence" value="ECO:0007669"/>
    <property type="project" value="UniProtKB-KW"/>
</dbReference>
<evidence type="ECO:0000256" key="7">
    <source>
        <dbReference type="ARBA" id="ARBA00022840"/>
    </source>
</evidence>
<evidence type="ECO:0000256" key="2">
    <source>
        <dbReference type="ARBA" id="ARBA00012323"/>
    </source>
</evidence>
<dbReference type="InterPro" id="IPR000600">
    <property type="entry name" value="ROK"/>
</dbReference>
<evidence type="ECO:0000256" key="6">
    <source>
        <dbReference type="ARBA" id="ARBA00022777"/>
    </source>
</evidence>
<keyword evidence="4 9" id="KW-0808">Transferase</keyword>
<dbReference type="GO" id="GO:0005737">
    <property type="term" value="C:cytoplasm"/>
    <property type="evidence" value="ECO:0007669"/>
    <property type="project" value="InterPro"/>
</dbReference>
<dbReference type="RefSeq" id="WP_055227003.1">
    <property type="nucleotide sequence ID" value="NZ_CYYV01000005.1"/>
</dbReference>
<proteinExistence type="inferred from homology"/>
<dbReference type="Pfam" id="PF00480">
    <property type="entry name" value="ROK"/>
    <property type="match status" value="1"/>
</dbReference>
<evidence type="ECO:0000256" key="1">
    <source>
        <dbReference type="ARBA" id="ARBA00006479"/>
    </source>
</evidence>
<dbReference type="InterPro" id="IPR004654">
    <property type="entry name" value="ROK_glcA"/>
</dbReference>
<reference evidence="9 10" key="1">
    <citation type="submission" date="2015-09" db="EMBL/GenBank/DDBJ databases">
        <authorList>
            <consortium name="Pathogen Informatics"/>
        </authorList>
    </citation>
    <scope>NUCLEOTIDE SEQUENCE [LARGE SCALE GENOMIC DNA]</scope>
    <source>
        <strain evidence="9 10">2789STDY5608849</strain>
    </source>
</reference>
<evidence type="ECO:0000313" key="9">
    <source>
        <dbReference type="EMBL" id="CUO04849.1"/>
    </source>
</evidence>
<dbReference type="AlphaFoldDB" id="A0A174BXK8"/>
<evidence type="ECO:0000256" key="5">
    <source>
        <dbReference type="ARBA" id="ARBA00022741"/>
    </source>
</evidence>
<evidence type="ECO:0000256" key="4">
    <source>
        <dbReference type="ARBA" id="ARBA00022679"/>
    </source>
</evidence>
<keyword evidence="6 9" id="KW-0418">Kinase</keyword>
<dbReference type="PANTHER" id="PTHR18964:SF149">
    <property type="entry name" value="BIFUNCTIONAL UDP-N-ACETYLGLUCOSAMINE 2-EPIMERASE_N-ACETYLMANNOSAMINE KINASE"/>
    <property type="match status" value="1"/>
</dbReference>
<dbReference type="PANTHER" id="PTHR18964">
    <property type="entry name" value="ROK (REPRESSOR, ORF, KINASE) FAMILY"/>
    <property type="match status" value="1"/>
</dbReference>
<comment type="similarity">
    <text evidence="1">Belongs to the ROK (NagC/XylR) family.</text>
</comment>
<organism evidence="9 10">
    <name type="scientific">Fusicatenibacter saccharivorans</name>
    <dbReference type="NCBI Taxonomy" id="1150298"/>
    <lineage>
        <taxon>Bacteria</taxon>
        <taxon>Bacillati</taxon>
        <taxon>Bacillota</taxon>
        <taxon>Clostridia</taxon>
        <taxon>Lachnospirales</taxon>
        <taxon>Lachnospiraceae</taxon>
        <taxon>Fusicatenibacter</taxon>
    </lineage>
</organism>
<evidence type="ECO:0000313" key="10">
    <source>
        <dbReference type="Proteomes" id="UP000095706"/>
    </source>
</evidence>
<dbReference type="Gene3D" id="3.30.420.40">
    <property type="match status" value="2"/>
</dbReference>
<dbReference type="InterPro" id="IPR043129">
    <property type="entry name" value="ATPase_NBD"/>
</dbReference>
<sequence length="314" mass="32105">MANYVFGIDVGGTSVKCGMFQTDGTLLEKWEIPTRTENGGSEILPDIAKSVKAKMAEKGIAADDVAGVGIDVPGPVNDKGELSIAVNLNWGYKNIVKELSDELGGMAVKAANDANAAALGEMWAGGGKGSKNLVMVTLGTGVGGGIIVDGKIVAGAHGAGGEVGHACVDPEEEAVCNCGNHGCLEQMTSATGIVRLAKKYLASHDTPSSLRERGESISAKAVFDALKEGDAAAEAIVQEFSEYLGRALAVFACVVDPEVIVVGGGVSKAGQILIDGVAKYYREAAFIACKDTPIVLASLGNDAGIYGAAKMLID</sequence>
<accession>A0A174BXK8</accession>
<dbReference type="GO" id="GO:0004340">
    <property type="term" value="F:glucokinase activity"/>
    <property type="evidence" value="ECO:0007669"/>
    <property type="project" value="UniProtKB-EC"/>
</dbReference>
<dbReference type="InterPro" id="IPR049874">
    <property type="entry name" value="ROK_cs"/>
</dbReference>
<dbReference type="SUPFAM" id="SSF53067">
    <property type="entry name" value="Actin-like ATPase domain"/>
    <property type="match status" value="1"/>
</dbReference>
<protein>
    <recommendedName>
        <fullName evidence="3">Glucokinase</fullName>
        <ecNumber evidence="2">2.7.1.2</ecNumber>
    </recommendedName>
    <alternativeName>
        <fullName evidence="8">Glucose kinase</fullName>
    </alternativeName>
</protein>
<dbReference type="EMBL" id="CYYV01000005">
    <property type="protein sequence ID" value="CUO04849.1"/>
    <property type="molecule type" value="Genomic_DNA"/>
</dbReference>
<gene>
    <name evidence="9" type="primary">glcK</name>
    <name evidence="9" type="ORF">ERS852406_01153</name>
</gene>
<dbReference type="GO" id="GO:0006096">
    <property type="term" value="P:glycolytic process"/>
    <property type="evidence" value="ECO:0007669"/>
    <property type="project" value="InterPro"/>
</dbReference>
<evidence type="ECO:0000256" key="8">
    <source>
        <dbReference type="ARBA" id="ARBA00032386"/>
    </source>
</evidence>
<dbReference type="EC" id="2.7.1.2" evidence="2"/>
<keyword evidence="5" id="KW-0547">Nucleotide-binding</keyword>
<dbReference type="Proteomes" id="UP000095706">
    <property type="component" value="Unassembled WGS sequence"/>
</dbReference>
<name>A0A174BXK8_9FIRM</name>
<dbReference type="PROSITE" id="PS01125">
    <property type="entry name" value="ROK"/>
    <property type="match status" value="1"/>
</dbReference>
<dbReference type="NCBIfam" id="TIGR00744">
    <property type="entry name" value="ROK_glcA_fam"/>
    <property type="match status" value="1"/>
</dbReference>
<keyword evidence="7" id="KW-0067">ATP-binding</keyword>
<evidence type="ECO:0000256" key="3">
    <source>
        <dbReference type="ARBA" id="ARBA00014701"/>
    </source>
</evidence>